<dbReference type="SUPFAM" id="SSF57414">
    <property type="entry name" value="Hairpin loop containing domain-like"/>
    <property type="match status" value="1"/>
</dbReference>
<dbReference type="Pfam" id="PF00024">
    <property type="entry name" value="PAN_1"/>
    <property type="match status" value="1"/>
</dbReference>
<accession>A0ABP0GZX2</accession>
<reference evidence="3 4" key="1">
    <citation type="submission" date="2024-02" db="EMBL/GenBank/DDBJ databases">
        <authorList>
            <person name="Daric V."/>
            <person name="Darras S."/>
        </authorList>
    </citation>
    <scope>NUCLEOTIDE SEQUENCE [LARGE SCALE GENOMIC DNA]</scope>
</reference>
<protein>
    <recommendedName>
        <fullName evidence="2">Apple domain-containing protein</fullName>
    </recommendedName>
</protein>
<dbReference type="Proteomes" id="UP001642483">
    <property type="component" value="Unassembled WGS sequence"/>
</dbReference>
<dbReference type="Gene3D" id="3.50.4.10">
    <property type="entry name" value="Hepatocyte Growth Factor"/>
    <property type="match status" value="1"/>
</dbReference>
<feature type="chain" id="PRO_5045359316" description="Apple domain-containing protein" evidence="1">
    <location>
        <begin position="28"/>
        <end position="342"/>
    </location>
</feature>
<keyword evidence="4" id="KW-1185">Reference proteome</keyword>
<dbReference type="EMBL" id="CAWYQH010000163">
    <property type="protein sequence ID" value="CAK8697269.1"/>
    <property type="molecule type" value="Genomic_DNA"/>
</dbReference>
<proteinExistence type="predicted"/>
<gene>
    <name evidence="3" type="ORF">CVLEPA_LOCUS30529</name>
</gene>
<feature type="domain" description="Apple" evidence="2">
    <location>
        <begin position="35"/>
        <end position="126"/>
    </location>
</feature>
<organism evidence="3 4">
    <name type="scientific">Clavelina lepadiformis</name>
    <name type="common">Light-bulb sea squirt</name>
    <name type="synonym">Ascidia lepadiformis</name>
    <dbReference type="NCBI Taxonomy" id="159417"/>
    <lineage>
        <taxon>Eukaryota</taxon>
        <taxon>Metazoa</taxon>
        <taxon>Chordata</taxon>
        <taxon>Tunicata</taxon>
        <taxon>Ascidiacea</taxon>
        <taxon>Aplousobranchia</taxon>
        <taxon>Clavelinidae</taxon>
        <taxon>Clavelina</taxon>
    </lineage>
</organism>
<dbReference type="InterPro" id="IPR003609">
    <property type="entry name" value="Pan_app"/>
</dbReference>
<feature type="signal peptide" evidence="1">
    <location>
        <begin position="1"/>
        <end position="27"/>
    </location>
</feature>
<name>A0ABP0GZX2_CLALP</name>
<evidence type="ECO:0000313" key="4">
    <source>
        <dbReference type="Proteomes" id="UP001642483"/>
    </source>
</evidence>
<evidence type="ECO:0000259" key="2">
    <source>
        <dbReference type="PROSITE" id="PS50948"/>
    </source>
</evidence>
<keyword evidence="1" id="KW-0732">Signal</keyword>
<evidence type="ECO:0000256" key="1">
    <source>
        <dbReference type="SAM" id="SignalP"/>
    </source>
</evidence>
<comment type="caution">
    <text evidence="3">The sequence shown here is derived from an EMBL/GenBank/DDBJ whole genome shotgun (WGS) entry which is preliminary data.</text>
</comment>
<dbReference type="PROSITE" id="PS50948">
    <property type="entry name" value="PAN"/>
    <property type="match status" value="1"/>
</dbReference>
<evidence type="ECO:0000313" key="3">
    <source>
        <dbReference type="EMBL" id="CAK8697269.1"/>
    </source>
</evidence>
<sequence length="342" mass="39207">MKKVHTYYNFAHLLILFTTLTFPTSEGLDLDPETLERVLEDFLRIENMMMYDYSHWWSPCSFEDCAKRCLNDKKMFCRSFSYSLDADACSTFESARYDAPEKYGVPSLSSDGKTADFEWNYFERKSEKYQKLEKKMAWLKNLTEINMTEASAVLNSLAGMIESNMTTLNTSVPGNFSAENTVLPSELEIAGQSMLIIHLRSSHLVNKRGRKRHDVYRLHFKPFMKAKSRSKVVDKLSTCPQHIMKLNPLASAPLEGVKDFAEVVFNVSSALTKPSYADAWQAVQKVNFCYFFVDVQLYSSICGKSQHTTHDQIKGYYKATAAIKTNTGRDMQCYKTCLNSNF</sequence>